<keyword evidence="4 6" id="KW-0418">Kinase</keyword>
<dbReference type="GO" id="GO:0008976">
    <property type="term" value="F:polyphosphate kinase activity"/>
    <property type="evidence" value="ECO:0007669"/>
    <property type="project" value="UniProtKB-UniRule"/>
</dbReference>
<name>A0A1I3P449_9PLAN</name>
<dbReference type="NCBIfam" id="NF003917">
    <property type="entry name" value="PRK05443.1-1"/>
    <property type="match status" value="1"/>
</dbReference>
<dbReference type="Gene3D" id="1.20.58.310">
    <property type="entry name" value="Polyphosphate kinase N-terminal domain"/>
    <property type="match status" value="1"/>
</dbReference>
<dbReference type="GO" id="GO:0046872">
    <property type="term" value="F:metal ion binding"/>
    <property type="evidence" value="ECO:0007669"/>
    <property type="project" value="UniProtKB-KW"/>
</dbReference>
<dbReference type="GO" id="GO:0006799">
    <property type="term" value="P:polyphosphate biosynthetic process"/>
    <property type="evidence" value="ECO:0007669"/>
    <property type="project" value="UniProtKB-UniRule"/>
</dbReference>
<keyword evidence="5 6" id="KW-0067">ATP-binding</keyword>
<dbReference type="Pfam" id="PF02503">
    <property type="entry name" value="PP_kinase"/>
    <property type="match status" value="1"/>
</dbReference>
<keyword evidence="3 6" id="KW-0547">Nucleotide-binding</keyword>
<evidence type="ECO:0000256" key="6">
    <source>
        <dbReference type="HAMAP-Rule" id="MF_00347"/>
    </source>
</evidence>
<evidence type="ECO:0000259" key="10">
    <source>
        <dbReference type="Pfam" id="PF13090"/>
    </source>
</evidence>
<dbReference type="NCBIfam" id="TIGR03705">
    <property type="entry name" value="poly_P_kin"/>
    <property type="match status" value="1"/>
</dbReference>
<feature type="domain" description="Polyphosphate kinase middle" evidence="8">
    <location>
        <begin position="124"/>
        <end position="306"/>
    </location>
</feature>
<feature type="domain" description="Polyphosphate kinase C-terminal" evidence="11">
    <location>
        <begin position="335"/>
        <end position="499"/>
    </location>
</feature>
<dbReference type="Gene3D" id="3.30.1840.10">
    <property type="entry name" value="Polyphosphate kinase middle domain"/>
    <property type="match status" value="1"/>
</dbReference>
<keyword evidence="13" id="KW-1185">Reference proteome</keyword>
<comment type="similarity">
    <text evidence="6 7">Belongs to the polyphosphate kinase 1 (PPK1) family.</text>
</comment>
<keyword evidence="2 6" id="KW-0808">Transferase</keyword>
<dbReference type="InterPro" id="IPR025200">
    <property type="entry name" value="PPK_C_dom2"/>
</dbReference>
<feature type="binding site" evidence="6">
    <location>
        <position position="471"/>
    </location>
    <ligand>
        <name>ATP</name>
        <dbReference type="ChEBI" id="CHEBI:30616"/>
    </ligand>
</feature>
<feature type="binding site" evidence="6">
    <location>
        <position position="378"/>
    </location>
    <ligand>
        <name>Mg(2+)</name>
        <dbReference type="ChEBI" id="CHEBI:18420"/>
    </ligand>
</feature>
<dbReference type="Gene3D" id="3.30.870.10">
    <property type="entry name" value="Endonuclease Chain A"/>
    <property type="match status" value="2"/>
</dbReference>
<dbReference type="GO" id="GO:0005524">
    <property type="term" value="F:ATP binding"/>
    <property type="evidence" value="ECO:0007669"/>
    <property type="project" value="UniProtKB-KW"/>
</dbReference>
<dbReference type="STRING" id="1576369.SAMN05421753_11633"/>
<dbReference type="GO" id="GO:0009358">
    <property type="term" value="C:polyphosphate kinase complex"/>
    <property type="evidence" value="ECO:0007669"/>
    <property type="project" value="InterPro"/>
</dbReference>
<dbReference type="InterPro" id="IPR024953">
    <property type="entry name" value="PP_kinase_middle"/>
</dbReference>
<dbReference type="InterPro" id="IPR036832">
    <property type="entry name" value="PPK_N_dom_sf"/>
</dbReference>
<feature type="binding site" evidence="6">
    <location>
        <position position="596"/>
    </location>
    <ligand>
        <name>ATP</name>
        <dbReference type="ChEBI" id="CHEBI:30616"/>
    </ligand>
</feature>
<dbReference type="EMBL" id="FOQD01000016">
    <property type="protein sequence ID" value="SFJ16323.1"/>
    <property type="molecule type" value="Genomic_DNA"/>
</dbReference>
<feature type="domain" description="Polyphosphate kinase C-terminal" evidence="10">
    <location>
        <begin position="507"/>
        <end position="678"/>
    </location>
</feature>
<gene>
    <name evidence="6" type="primary">ppk</name>
    <name evidence="12" type="ORF">SAMN05421753_11633</name>
</gene>
<evidence type="ECO:0000259" key="11">
    <source>
        <dbReference type="Pfam" id="PF17941"/>
    </source>
</evidence>
<evidence type="ECO:0000256" key="7">
    <source>
        <dbReference type="RuleBase" id="RU003800"/>
    </source>
</evidence>
<sequence>MSTDSATVYFDRELSWLEFNQRVLNEALDPQVPLLERLKFLAISSSNLDEFFRVRVGALATLVEAGAIRPAPSGLTPQQQLDRVRERIARMVADQFRCYLQEMVPLLAEQGIQRLLPQQLNTTQRRLVRQIFEQEIFSVLTPMAIEEGVPFPLLANQVLSICVRLPPIGEGDQPDAQLPRFAIIPVGKSLSRFITVPSEKGLAYMQLEDVIAMSIEEFFPGEDVDECIPFRLTRNAEVEVQELTPYGLAWNMADVLRARTSADCIRLEIEQSASPEITEFLKKQLDVTDLELMRVPGPVDLGSLIDIATRRGFENLKDEPWPPVNSTEVPSEELMFDILAERDVLLYHPYESYEPVVRLIEEAADDPDVISIKQTLYRISRDSQIVKALLRAVENGKHVTVLLELKARFDEERNLKQAHELEARGAQVIYGVKGLKTHAKVCIIVRREPHGIQRYLHFGTGNYNETTARLYSDASLLTSNEDLGVDALSFFNAIAGYSQPPYSYRKLSAAPLRLRDTLQELVEAEIGRQRDGDEARIILKLNALTDTSLINSLYQASKAGVEILLNIRGVCCLKPGVPGLSENIRVVSVVDRFLEHARILYFHHGGDPKLFISSADWMARNLDHRKELLVPVESEGCRRRLLSILETYFKDNVKSSLLQPDGTYQRIRDTESPAVRAQEELYRQARETVRRMERRRRTVFEPHRPEV</sequence>
<dbReference type="RefSeq" id="WP_092053835.1">
    <property type="nucleotide sequence ID" value="NZ_FOQD01000016.1"/>
</dbReference>
<accession>A0A1I3P449</accession>
<dbReference type="NCBIfam" id="NF003921">
    <property type="entry name" value="PRK05443.2-2"/>
    <property type="match status" value="1"/>
</dbReference>
<dbReference type="HAMAP" id="MF_00347">
    <property type="entry name" value="Polyphosphate_kinase"/>
    <property type="match status" value="1"/>
</dbReference>
<comment type="cofactor">
    <cofactor evidence="6">
        <name>Mg(2+)</name>
        <dbReference type="ChEBI" id="CHEBI:18420"/>
    </cofactor>
</comment>
<dbReference type="CDD" id="cd09168">
    <property type="entry name" value="PLDc_PaPPK1_C2_like"/>
    <property type="match status" value="1"/>
</dbReference>
<dbReference type="InterPro" id="IPR041108">
    <property type="entry name" value="PP_kinase_C_1"/>
</dbReference>
<evidence type="ECO:0000259" key="8">
    <source>
        <dbReference type="Pfam" id="PF02503"/>
    </source>
</evidence>
<feature type="binding site" evidence="6">
    <location>
        <position position="568"/>
    </location>
    <ligand>
        <name>ATP</name>
        <dbReference type="ChEBI" id="CHEBI:30616"/>
    </ligand>
</feature>
<dbReference type="AlphaFoldDB" id="A0A1I3P449"/>
<dbReference type="CDD" id="cd09165">
    <property type="entry name" value="PLDc_PaPPK1_C1_like"/>
    <property type="match status" value="1"/>
</dbReference>
<proteinExistence type="inferred from homology"/>
<dbReference type="Pfam" id="PF13090">
    <property type="entry name" value="PP_kinase_C"/>
    <property type="match status" value="1"/>
</dbReference>
<evidence type="ECO:0000256" key="4">
    <source>
        <dbReference type="ARBA" id="ARBA00022777"/>
    </source>
</evidence>
<evidence type="ECO:0000259" key="9">
    <source>
        <dbReference type="Pfam" id="PF13089"/>
    </source>
</evidence>
<keyword evidence="6" id="KW-0460">Magnesium</keyword>
<evidence type="ECO:0000256" key="3">
    <source>
        <dbReference type="ARBA" id="ARBA00022741"/>
    </source>
</evidence>
<dbReference type="InterPro" id="IPR003414">
    <property type="entry name" value="PP_kinase"/>
</dbReference>
<dbReference type="EC" id="2.7.4.1" evidence="6 7"/>
<evidence type="ECO:0000256" key="5">
    <source>
        <dbReference type="ARBA" id="ARBA00022840"/>
    </source>
</evidence>
<feature type="active site" description="Phosphohistidine intermediate" evidence="6">
    <location>
        <position position="438"/>
    </location>
</feature>
<comment type="function">
    <text evidence="6 7">Catalyzes the reversible transfer of the terminal phosphate of ATP to form a long-chain polyphosphate (polyP).</text>
</comment>
<evidence type="ECO:0000313" key="13">
    <source>
        <dbReference type="Proteomes" id="UP000199518"/>
    </source>
</evidence>
<reference evidence="13" key="1">
    <citation type="submission" date="2016-10" db="EMBL/GenBank/DDBJ databases">
        <authorList>
            <person name="Varghese N."/>
            <person name="Submissions S."/>
        </authorList>
    </citation>
    <scope>NUCLEOTIDE SEQUENCE [LARGE SCALE GENOMIC DNA]</scope>
    <source>
        <strain evidence="13">DSM 26348</strain>
    </source>
</reference>
<evidence type="ECO:0000313" key="12">
    <source>
        <dbReference type="EMBL" id="SFJ16323.1"/>
    </source>
</evidence>
<dbReference type="SUPFAM" id="SSF140356">
    <property type="entry name" value="PPK N-terminal domain-like"/>
    <property type="match status" value="1"/>
</dbReference>
<keyword evidence="6" id="KW-0479">Metal-binding</keyword>
<dbReference type="SUPFAM" id="SSF143724">
    <property type="entry name" value="PHP14-like"/>
    <property type="match status" value="1"/>
</dbReference>
<evidence type="ECO:0000256" key="1">
    <source>
        <dbReference type="ARBA" id="ARBA00022553"/>
    </source>
</evidence>
<dbReference type="SUPFAM" id="SSF56024">
    <property type="entry name" value="Phospholipase D/nuclease"/>
    <property type="match status" value="2"/>
</dbReference>
<dbReference type="NCBIfam" id="NF003918">
    <property type="entry name" value="PRK05443.1-2"/>
    <property type="match status" value="1"/>
</dbReference>
<organism evidence="12 13">
    <name type="scientific">Planctomicrobium piriforme</name>
    <dbReference type="NCBI Taxonomy" id="1576369"/>
    <lineage>
        <taxon>Bacteria</taxon>
        <taxon>Pseudomonadati</taxon>
        <taxon>Planctomycetota</taxon>
        <taxon>Planctomycetia</taxon>
        <taxon>Planctomycetales</taxon>
        <taxon>Planctomycetaceae</taxon>
        <taxon>Planctomicrobium</taxon>
    </lineage>
</organism>
<dbReference type="InterPro" id="IPR036830">
    <property type="entry name" value="PP_kinase_middle_dom_sf"/>
</dbReference>
<feature type="domain" description="Polyphosphate kinase N-terminal" evidence="9">
    <location>
        <begin position="9"/>
        <end position="113"/>
    </location>
</feature>
<dbReference type="Proteomes" id="UP000199518">
    <property type="component" value="Unassembled WGS sequence"/>
</dbReference>
<dbReference type="OrthoDB" id="9761456at2"/>
<comment type="PTM">
    <text evidence="6 7">An intermediate of this reaction is the autophosphorylated ppk in which a phosphate is covalently linked to a histidine residue through a N-P bond.</text>
</comment>
<feature type="binding site" evidence="6">
    <location>
        <position position="408"/>
    </location>
    <ligand>
        <name>Mg(2+)</name>
        <dbReference type="ChEBI" id="CHEBI:18420"/>
    </ligand>
</feature>
<feature type="binding site" evidence="6">
    <location>
        <position position="47"/>
    </location>
    <ligand>
        <name>ATP</name>
        <dbReference type="ChEBI" id="CHEBI:30616"/>
    </ligand>
</feature>
<dbReference type="Pfam" id="PF17941">
    <property type="entry name" value="PP_kinase_C_1"/>
    <property type="match status" value="1"/>
</dbReference>
<dbReference type="PANTHER" id="PTHR30218:SF0">
    <property type="entry name" value="POLYPHOSPHATE KINASE"/>
    <property type="match status" value="1"/>
</dbReference>
<dbReference type="InterPro" id="IPR025198">
    <property type="entry name" value="PPK_N_dom"/>
</dbReference>
<dbReference type="Pfam" id="PF13089">
    <property type="entry name" value="PP_kinase_N"/>
    <property type="match status" value="1"/>
</dbReference>
<protein>
    <recommendedName>
        <fullName evidence="6 7">Polyphosphate kinase</fullName>
        <ecNumber evidence="6 7">2.7.4.1</ecNumber>
    </recommendedName>
    <alternativeName>
        <fullName evidence="6">ATP-polyphosphate phosphotransferase</fullName>
    </alternativeName>
    <alternativeName>
        <fullName evidence="6">Polyphosphoric acid kinase</fullName>
    </alternativeName>
</protein>
<dbReference type="PIRSF" id="PIRSF015589">
    <property type="entry name" value="PP_kinase"/>
    <property type="match status" value="1"/>
</dbReference>
<comment type="catalytic activity">
    <reaction evidence="6 7">
        <text>[phosphate](n) + ATP = [phosphate](n+1) + ADP</text>
        <dbReference type="Rhea" id="RHEA:19573"/>
        <dbReference type="Rhea" id="RHEA-COMP:9859"/>
        <dbReference type="Rhea" id="RHEA-COMP:14280"/>
        <dbReference type="ChEBI" id="CHEBI:16838"/>
        <dbReference type="ChEBI" id="CHEBI:30616"/>
        <dbReference type="ChEBI" id="CHEBI:456216"/>
        <dbReference type="EC" id="2.7.4.1"/>
    </reaction>
</comment>
<keyword evidence="1 6" id="KW-0597">Phosphoprotein</keyword>
<dbReference type="PANTHER" id="PTHR30218">
    <property type="entry name" value="POLYPHOSPHATE KINASE"/>
    <property type="match status" value="1"/>
</dbReference>
<evidence type="ECO:0000256" key="2">
    <source>
        <dbReference type="ARBA" id="ARBA00022679"/>
    </source>
</evidence>